<keyword evidence="4" id="KW-1185">Reference proteome</keyword>
<proteinExistence type="predicted"/>
<dbReference type="RefSeq" id="WP_151755485.1">
    <property type="nucleotide sequence ID" value="NZ_BKZW01000001.1"/>
</dbReference>
<name>A0A5J4KE63_9CHLR</name>
<feature type="transmembrane region" description="Helical" evidence="1">
    <location>
        <begin position="48"/>
        <end position="67"/>
    </location>
</feature>
<organism evidence="3 4">
    <name type="scientific">Dictyobacter vulcani</name>
    <dbReference type="NCBI Taxonomy" id="2607529"/>
    <lineage>
        <taxon>Bacteria</taxon>
        <taxon>Bacillati</taxon>
        <taxon>Chloroflexota</taxon>
        <taxon>Ktedonobacteria</taxon>
        <taxon>Ktedonobacterales</taxon>
        <taxon>Dictyobacteraceae</taxon>
        <taxon>Dictyobacter</taxon>
    </lineage>
</organism>
<sequence length="73" mass="8140">MAAFPMQQEYQHKQSTRQTLGNMLYLLLAFPLGLIYFVLMVVGLSVGASTLIIWIGLPILLLTMIGLRGDCRV</sequence>
<dbReference type="Pfam" id="PF13796">
    <property type="entry name" value="Sensor"/>
    <property type="match status" value="1"/>
</dbReference>
<accession>A0A5J4KE63</accession>
<evidence type="ECO:0000259" key="2">
    <source>
        <dbReference type="Pfam" id="PF13796"/>
    </source>
</evidence>
<keyword evidence="1" id="KW-0812">Transmembrane</keyword>
<comment type="caution">
    <text evidence="3">The sequence shown here is derived from an EMBL/GenBank/DDBJ whole genome shotgun (WGS) entry which is preliminary data.</text>
</comment>
<keyword evidence="1" id="KW-0472">Membrane</keyword>
<reference evidence="3 4" key="1">
    <citation type="submission" date="2019-10" db="EMBL/GenBank/DDBJ databases">
        <title>Dictyobacter vulcani sp. nov., within the class Ktedonobacteria, isolated from soil of volcanic Mt. Zao.</title>
        <authorList>
            <person name="Zheng Y."/>
            <person name="Wang C.M."/>
            <person name="Sakai Y."/>
            <person name="Abe K."/>
            <person name="Yokota A."/>
            <person name="Yabe S."/>
        </authorList>
    </citation>
    <scope>NUCLEOTIDE SEQUENCE [LARGE SCALE GENOMIC DNA]</scope>
    <source>
        <strain evidence="3 4">W12</strain>
    </source>
</reference>
<dbReference type="Proteomes" id="UP000326912">
    <property type="component" value="Unassembled WGS sequence"/>
</dbReference>
<feature type="transmembrane region" description="Helical" evidence="1">
    <location>
        <begin position="20"/>
        <end position="42"/>
    </location>
</feature>
<dbReference type="AlphaFoldDB" id="A0A5J4KE63"/>
<feature type="domain" description="Putative sensor" evidence="2">
    <location>
        <begin position="25"/>
        <end position="69"/>
    </location>
</feature>
<evidence type="ECO:0000313" key="3">
    <source>
        <dbReference type="EMBL" id="GER87484.1"/>
    </source>
</evidence>
<gene>
    <name evidence="3" type="ORF">KDW_16460</name>
</gene>
<protein>
    <recommendedName>
        <fullName evidence="2">Putative sensor domain-containing protein</fullName>
    </recommendedName>
</protein>
<keyword evidence="1" id="KW-1133">Transmembrane helix</keyword>
<dbReference type="InterPro" id="IPR025828">
    <property type="entry name" value="Put_sensor_dom"/>
</dbReference>
<dbReference type="EMBL" id="BKZW01000001">
    <property type="protein sequence ID" value="GER87484.1"/>
    <property type="molecule type" value="Genomic_DNA"/>
</dbReference>
<evidence type="ECO:0000256" key="1">
    <source>
        <dbReference type="SAM" id="Phobius"/>
    </source>
</evidence>
<evidence type="ECO:0000313" key="4">
    <source>
        <dbReference type="Proteomes" id="UP000326912"/>
    </source>
</evidence>